<dbReference type="Proteomes" id="UP000295382">
    <property type="component" value="Unassembled WGS sequence"/>
</dbReference>
<feature type="domain" description="Phosphatidic acid phosphatase type 2/haloperoxidase" evidence="2">
    <location>
        <begin position="92"/>
        <end position="218"/>
    </location>
</feature>
<dbReference type="InterPro" id="IPR036938">
    <property type="entry name" value="PAP2/HPO_sf"/>
</dbReference>
<keyword evidence="1" id="KW-0472">Membrane</keyword>
<accession>A0A4R3HXR7</accession>
<evidence type="ECO:0000256" key="1">
    <source>
        <dbReference type="SAM" id="Phobius"/>
    </source>
</evidence>
<evidence type="ECO:0000259" key="2">
    <source>
        <dbReference type="Pfam" id="PF01569"/>
    </source>
</evidence>
<feature type="transmembrane region" description="Helical" evidence="1">
    <location>
        <begin position="7"/>
        <end position="24"/>
    </location>
</feature>
<dbReference type="Pfam" id="PF01569">
    <property type="entry name" value="PAP2"/>
    <property type="match status" value="1"/>
</dbReference>
<dbReference type="CDD" id="cd03396">
    <property type="entry name" value="PAP2_like_6"/>
    <property type="match status" value="1"/>
</dbReference>
<gene>
    <name evidence="3" type="ORF">EDC30_103260</name>
</gene>
<keyword evidence="4" id="KW-1185">Reference proteome</keyword>
<feature type="transmembrane region" description="Helical" evidence="1">
    <location>
        <begin position="60"/>
        <end position="80"/>
    </location>
</feature>
<proteinExistence type="predicted"/>
<feature type="transmembrane region" description="Helical" evidence="1">
    <location>
        <begin position="203"/>
        <end position="219"/>
    </location>
</feature>
<reference evidence="3 4" key="1">
    <citation type="submission" date="2019-03" db="EMBL/GenBank/DDBJ databases">
        <title>Genomic Encyclopedia of Type Strains, Phase IV (KMG-IV): sequencing the most valuable type-strain genomes for metagenomic binning, comparative biology and taxonomic classification.</title>
        <authorList>
            <person name="Goeker M."/>
        </authorList>
    </citation>
    <scope>NUCLEOTIDE SEQUENCE [LARGE SCALE GENOMIC DNA]</scope>
    <source>
        <strain evidence="3 4">DSM 7445</strain>
    </source>
</reference>
<protein>
    <submittedName>
        <fullName evidence="3">Membrane-associated PAP2 superfamily phosphatase</fullName>
    </submittedName>
</protein>
<dbReference type="SUPFAM" id="SSF48317">
    <property type="entry name" value="Acid phosphatase/Vanadium-dependent haloperoxidase"/>
    <property type="match status" value="1"/>
</dbReference>
<evidence type="ECO:0000313" key="4">
    <source>
        <dbReference type="Proteomes" id="UP000295382"/>
    </source>
</evidence>
<sequence>MRLRHDGWMLAVSLLLAPLIWFVFNHTALDQAMIAPYYDAHSRSFPWRSDPFMQTVMHDGLKMIVVAVGVVVFGGFVLTYIIPQWRHHRRPLIWMLVAIAGSTELVSLLKHVSGMHCPWDLAEYGGYAPFERLFEHMPVTGGGRCFPGGHASGGFSLMAFYFGLRHVHARRAQIGLVVALALGMAMGWAQMIRGAHFLSHNVWSAWVVWTFMAMLYHLCPPHVARPSTPEDAEFNGS</sequence>
<name>A0A4R3HXR7_PAULE</name>
<keyword evidence="1" id="KW-0812">Transmembrane</keyword>
<organism evidence="3 4">
    <name type="scientific">Paucimonas lemoignei</name>
    <name type="common">Pseudomonas lemoignei</name>
    <dbReference type="NCBI Taxonomy" id="29443"/>
    <lineage>
        <taxon>Bacteria</taxon>
        <taxon>Pseudomonadati</taxon>
        <taxon>Pseudomonadota</taxon>
        <taxon>Betaproteobacteria</taxon>
        <taxon>Burkholderiales</taxon>
        <taxon>Burkholderiaceae</taxon>
        <taxon>Paucimonas</taxon>
    </lineage>
</organism>
<feature type="transmembrane region" description="Helical" evidence="1">
    <location>
        <begin position="174"/>
        <end position="191"/>
    </location>
</feature>
<dbReference type="OrthoDB" id="7348799at2"/>
<dbReference type="InterPro" id="IPR000326">
    <property type="entry name" value="PAP2/HPO"/>
</dbReference>
<dbReference type="RefSeq" id="WP_132258035.1">
    <property type="nucleotide sequence ID" value="NZ_SLZQ01000003.1"/>
</dbReference>
<dbReference type="AlphaFoldDB" id="A0A4R3HXR7"/>
<evidence type="ECO:0000313" key="3">
    <source>
        <dbReference type="EMBL" id="TCS37968.1"/>
    </source>
</evidence>
<keyword evidence="1" id="KW-1133">Transmembrane helix</keyword>
<dbReference type="EMBL" id="SLZQ01000003">
    <property type="protein sequence ID" value="TCS37968.1"/>
    <property type="molecule type" value="Genomic_DNA"/>
</dbReference>
<comment type="caution">
    <text evidence="3">The sequence shown here is derived from an EMBL/GenBank/DDBJ whole genome shotgun (WGS) entry which is preliminary data.</text>
</comment>